<feature type="non-terminal residue" evidence="2">
    <location>
        <position position="70"/>
    </location>
</feature>
<keyword evidence="3" id="KW-1185">Reference proteome</keyword>
<accession>A0ABN8J576</accession>
<evidence type="ECO:0000313" key="3">
    <source>
        <dbReference type="Proteomes" id="UP000837857"/>
    </source>
</evidence>
<gene>
    <name evidence="2" type="ORF">IPOD504_LOCUS14790</name>
</gene>
<dbReference type="Proteomes" id="UP000837857">
    <property type="component" value="Chromosome 5"/>
</dbReference>
<protein>
    <submittedName>
        <fullName evidence="2">Uncharacterized protein</fullName>
    </submittedName>
</protein>
<feature type="compositionally biased region" description="Pro residues" evidence="1">
    <location>
        <begin position="42"/>
        <end position="59"/>
    </location>
</feature>
<feature type="region of interest" description="Disordered" evidence="1">
    <location>
        <begin position="30"/>
        <end position="59"/>
    </location>
</feature>
<dbReference type="EMBL" id="OW152817">
    <property type="protein sequence ID" value="CAH2069209.1"/>
    <property type="molecule type" value="Genomic_DNA"/>
</dbReference>
<sequence length="70" mass="7934">MREGYAQYILRFGSAGRRNRCVRPRWCRRRGPADKAASVWTSPPPPPLASGPPAPLPPPRLIYYTDTRID</sequence>
<evidence type="ECO:0000256" key="1">
    <source>
        <dbReference type="SAM" id="MobiDB-lite"/>
    </source>
</evidence>
<organism evidence="2 3">
    <name type="scientific">Iphiclides podalirius</name>
    <name type="common">scarce swallowtail</name>
    <dbReference type="NCBI Taxonomy" id="110791"/>
    <lineage>
        <taxon>Eukaryota</taxon>
        <taxon>Metazoa</taxon>
        <taxon>Ecdysozoa</taxon>
        <taxon>Arthropoda</taxon>
        <taxon>Hexapoda</taxon>
        <taxon>Insecta</taxon>
        <taxon>Pterygota</taxon>
        <taxon>Neoptera</taxon>
        <taxon>Endopterygota</taxon>
        <taxon>Lepidoptera</taxon>
        <taxon>Glossata</taxon>
        <taxon>Ditrysia</taxon>
        <taxon>Papilionoidea</taxon>
        <taxon>Papilionidae</taxon>
        <taxon>Papilioninae</taxon>
        <taxon>Iphiclides</taxon>
    </lineage>
</organism>
<proteinExistence type="predicted"/>
<name>A0ABN8J576_9NEOP</name>
<reference evidence="2" key="1">
    <citation type="submission" date="2022-03" db="EMBL/GenBank/DDBJ databases">
        <authorList>
            <person name="Martin H S."/>
        </authorList>
    </citation>
    <scope>NUCLEOTIDE SEQUENCE</scope>
</reference>
<evidence type="ECO:0000313" key="2">
    <source>
        <dbReference type="EMBL" id="CAH2069209.1"/>
    </source>
</evidence>